<reference evidence="1" key="1">
    <citation type="submission" date="2018-11" db="EMBL/GenBank/DDBJ databases">
        <authorList>
            <person name="Alioto T."/>
            <person name="Alioto T."/>
        </authorList>
    </citation>
    <scope>NUCLEOTIDE SEQUENCE</scope>
</reference>
<name>A0A8B6CGK7_MYTGA</name>
<sequence>MAYLPNGSDLFRTVMNEIDSKYIDSMPWKTVSDNSDDRLKDSSANIILNRNRKCSHRHENEKRENNRVQWVDECEVMPLFCDNRQEGIKKSEGKLKSILKQKINCFIIVSEKS</sequence>
<evidence type="ECO:0000313" key="1">
    <source>
        <dbReference type="EMBL" id="VDI04298.1"/>
    </source>
</evidence>
<dbReference type="Proteomes" id="UP000596742">
    <property type="component" value="Unassembled WGS sequence"/>
</dbReference>
<protein>
    <submittedName>
        <fullName evidence="1">Uncharacterized protein</fullName>
    </submittedName>
</protein>
<evidence type="ECO:0000313" key="2">
    <source>
        <dbReference type="Proteomes" id="UP000596742"/>
    </source>
</evidence>
<gene>
    <name evidence="1" type="ORF">MGAL_10B055541</name>
</gene>
<dbReference type="AlphaFoldDB" id="A0A8B6CGK7"/>
<proteinExistence type="predicted"/>
<comment type="caution">
    <text evidence="1">The sequence shown here is derived from an EMBL/GenBank/DDBJ whole genome shotgun (WGS) entry which is preliminary data.</text>
</comment>
<keyword evidence="2" id="KW-1185">Reference proteome</keyword>
<organism evidence="1 2">
    <name type="scientific">Mytilus galloprovincialis</name>
    <name type="common">Mediterranean mussel</name>
    <dbReference type="NCBI Taxonomy" id="29158"/>
    <lineage>
        <taxon>Eukaryota</taxon>
        <taxon>Metazoa</taxon>
        <taxon>Spiralia</taxon>
        <taxon>Lophotrochozoa</taxon>
        <taxon>Mollusca</taxon>
        <taxon>Bivalvia</taxon>
        <taxon>Autobranchia</taxon>
        <taxon>Pteriomorphia</taxon>
        <taxon>Mytilida</taxon>
        <taxon>Mytiloidea</taxon>
        <taxon>Mytilidae</taxon>
        <taxon>Mytilinae</taxon>
        <taxon>Mytilus</taxon>
    </lineage>
</organism>
<accession>A0A8B6CGK7</accession>
<dbReference type="EMBL" id="UYJE01001691">
    <property type="protein sequence ID" value="VDI04298.1"/>
    <property type="molecule type" value="Genomic_DNA"/>
</dbReference>